<evidence type="ECO:0000313" key="2">
    <source>
        <dbReference type="Proteomes" id="UP000257136"/>
    </source>
</evidence>
<comment type="caution">
    <text evidence="1">The sequence shown here is derived from an EMBL/GenBank/DDBJ whole genome shotgun (WGS) entry which is preliminary data.</text>
</comment>
<proteinExistence type="predicted"/>
<evidence type="ECO:0000313" key="1">
    <source>
        <dbReference type="EMBL" id="REG90457.1"/>
    </source>
</evidence>
<sequence length="265" mass="31470">MNSEDVKRFGIIIFESLPDEDIKTGYELFSSTLTNKTYEEDLLYIEYLDLENKDIFLNELLRIANEAIDNNYFYFLHFEIHGFNGGLILKNGEEIFWHELLPIFQMMNIHYLDTLVIYLAVCEGASLLKEINPIERSPFGSIVASPHKIIEKDLAIGFEKFYEKFFFSFELNASLEEYNTVIKNEKSRLSLITSQYCINTLCNIERETADKERLFKILEDTFNKYDPNFKNLPESEIFEVLKKELYEIFEEFKLNRDFYLMNDLK</sequence>
<reference evidence="1 2" key="1">
    <citation type="submission" date="2018-08" db="EMBL/GenBank/DDBJ databases">
        <title>Genomic Encyclopedia of Archaeal and Bacterial Type Strains, Phase II (KMG-II): from individual species to whole genera.</title>
        <authorList>
            <person name="Goeker M."/>
        </authorList>
    </citation>
    <scope>NUCLEOTIDE SEQUENCE [LARGE SCALE GENOMIC DNA]</scope>
    <source>
        <strain evidence="1 2">DSM 100880</strain>
    </source>
</reference>
<gene>
    <name evidence="1" type="ORF">C8P67_1249</name>
</gene>
<dbReference type="RefSeq" id="WP_115815221.1">
    <property type="nucleotide sequence ID" value="NZ_QUNI01000024.1"/>
</dbReference>
<evidence type="ECO:0008006" key="3">
    <source>
        <dbReference type="Google" id="ProtNLM"/>
    </source>
</evidence>
<accession>A0A3E0DWI0</accession>
<protein>
    <recommendedName>
        <fullName evidence="3">CHAT domain-containing protein</fullName>
    </recommendedName>
</protein>
<name>A0A3E0DWI0_9FLAO</name>
<dbReference type="EMBL" id="QUNI01000024">
    <property type="protein sequence ID" value="REG90457.1"/>
    <property type="molecule type" value="Genomic_DNA"/>
</dbReference>
<dbReference type="Proteomes" id="UP000257136">
    <property type="component" value="Unassembled WGS sequence"/>
</dbReference>
<dbReference type="OrthoDB" id="1064164at2"/>
<keyword evidence="2" id="KW-1185">Reference proteome</keyword>
<dbReference type="AlphaFoldDB" id="A0A3E0DWI0"/>
<organism evidence="1 2">
    <name type="scientific">Flavobacterium aquicola</name>
    <dbReference type="NCBI Taxonomy" id="1682742"/>
    <lineage>
        <taxon>Bacteria</taxon>
        <taxon>Pseudomonadati</taxon>
        <taxon>Bacteroidota</taxon>
        <taxon>Flavobacteriia</taxon>
        <taxon>Flavobacteriales</taxon>
        <taxon>Flavobacteriaceae</taxon>
        <taxon>Flavobacterium</taxon>
    </lineage>
</organism>